<dbReference type="InterPro" id="IPR012338">
    <property type="entry name" value="Beta-lactam/transpept-like"/>
</dbReference>
<dbReference type="InterPro" id="IPR001460">
    <property type="entry name" value="PCN-bd_Tpept"/>
</dbReference>
<evidence type="ECO:0000259" key="5">
    <source>
        <dbReference type="Pfam" id="PF03717"/>
    </source>
</evidence>
<comment type="subcellular location">
    <subcellularLocation>
        <location evidence="1">Membrane</location>
    </subcellularLocation>
</comment>
<dbReference type="GO" id="GO:0005886">
    <property type="term" value="C:plasma membrane"/>
    <property type="evidence" value="ECO:0007669"/>
    <property type="project" value="TreeGrafter"/>
</dbReference>
<dbReference type="InterPro" id="IPR036138">
    <property type="entry name" value="PBP_dimer_sf"/>
</dbReference>
<dbReference type="EMBL" id="RJVO01000001">
    <property type="protein sequence ID" value="ROH93426.1"/>
    <property type="molecule type" value="Genomic_DNA"/>
</dbReference>
<dbReference type="SUPFAM" id="SSF56601">
    <property type="entry name" value="beta-lactamase/transpeptidase-like"/>
    <property type="match status" value="1"/>
</dbReference>
<dbReference type="GO" id="GO:0008658">
    <property type="term" value="F:penicillin binding"/>
    <property type="evidence" value="ECO:0007669"/>
    <property type="project" value="InterPro"/>
</dbReference>
<dbReference type="AlphaFoldDB" id="A0A3N0VKY6"/>
<dbReference type="GO" id="GO:0071555">
    <property type="term" value="P:cell wall organization"/>
    <property type="evidence" value="ECO:0007669"/>
    <property type="project" value="TreeGrafter"/>
</dbReference>
<accession>A0A3N0VKY6</accession>
<feature type="domain" description="Penicillin-binding protein transpeptidase" evidence="4">
    <location>
        <begin position="257"/>
        <end position="553"/>
    </location>
</feature>
<dbReference type="FunCoup" id="A0A3N0VKY6">
    <property type="interactions" value="209"/>
</dbReference>
<dbReference type="Gene3D" id="3.90.1310.10">
    <property type="entry name" value="Penicillin-binding protein 2a (Domain 2)"/>
    <property type="match status" value="1"/>
</dbReference>
<organism evidence="6 7">
    <name type="scientific">Stagnimonas aquatica</name>
    <dbReference type="NCBI Taxonomy" id="2689987"/>
    <lineage>
        <taxon>Bacteria</taxon>
        <taxon>Pseudomonadati</taxon>
        <taxon>Pseudomonadota</taxon>
        <taxon>Gammaproteobacteria</taxon>
        <taxon>Nevskiales</taxon>
        <taxon>Nevskiaceae</taxon>
        <taxon>Stagnimonas</taxon>
    </lineage>
</organism>
<sequence length="589" mass="62801">MSVPGRRTSAPPPGVQPVSPWRRQAVLGLLAAASLAVLGRAFYLQVLDREFLVTEGDKRHIRTVELIGHRGAILDRNGQPLALSAPVDSLWAVPSELLTPEAAPYREALAQLLERKPKDFEKFLKAQGEKKFVYLLKNQNPEVVARLLKIKAPGVFAERGYSRYYPAGEVVGQVVGFCGTEGHGLEGLEKAHDTMLEGEKGFRRVIRSRDGRIVEDGGSEKAARAGADLQLTLDLRLQYLAYRELAAAVERNKASGGMIVVADVQTGDILAVAAQPAYNPNNPEDRKVGLRNRAITDRLEPGSTIKPLMVAQALETGTYTASSLIDTGNGELAVGPWTVHDVHAEGVVDLAKLLAKSSNVGAAIMGLKMGPEALWTGYQNFGIGEPIQLGFPGEVTGTLRMPQKWRQSDTAAAAYGYGVSMSALHLVRAYAGLANGGLMPQLSLLKRDHLPPPRRAISASSADQVLAMMRGVVSIDGTAIKAAVPGYSVAGKTGTVRKLKTSGGYEDRRHWSAFVGVLPAQSPRLVGLVFVDEPTAGQYYGGKVAAPVFSAVMGGAARLLQIPQDQPVDAAAPQTVSLPPSAATLEPRA</sequence>
<keyword evidence="2" id="KW-0121">Carboxypeptidase</keyword>
<evidence type="ECO:0000259" key="4">
    <source>
        <dbReference type="Pfam" id="PF00905"/>
    </source>
</evidence>
<evidence type="ECO:0000256" key="1">
    <source>
        <dbReference type="ARBA" id="ARBA00004370"/>
    </source>
</evidence>
<dbReference type="GO" id="GO:0004180">
    <property type="term" value="F:carboxypeptidase activity"/>
    <property type="evidence" value="ECO:0007669"/>
    <property type="project" value="UniProtKB-KW"/>
</dbReference>
<proteinExistence type="predicted"/>
<dbReference type="InterPro" id="IPR005311">
    <property type="entry name" value="PBP_dimer"/>
</dbReference>
<keyword evidence="2" id="KW-0378">Hydrolase</keyword>
<keyword evidence="2" id="KW-0645">Protease</keyword>
<dbReference type="Pfam" id="PF03717">
    <property type="entry name" value="PBP_dimer"/>
    <property type="match status" value="1"/>
</dbReference>
<dbReference type="Proteomes" id="UP000282106">
    <property type="component" value="Unassembled WGS sequence"/>
</dbReference>
<keyword evidence="3" id="KW-0472">Membrane</keyword>
<dbReference type="Gene3D" id="3.40.710.10">
    <property type="entry name" value="DD-peptidase/beta-lactamase superfamily"/>
    <property type="match status" value="1"/>
</dbReference>
<evidence type="ECO:0000313" key="6">
    <source>
        <dbReference type="EMBL" id="ROH93426.1"/>
    </source>
</evidence>
<evidence type="ECO:0000256" key="3">
    <source>
        <dbReference type="ARBA" id="ARBA00023136"/>
    </source>
</evidence>
<dbReference type="Pfam" id="PF00905">
    <property type="entry name" value="Transpeptidase"/>
    <property type="match status" value="1"/>
</dbReference>
<name>A0A3N0VKY6_9GAMM</name>
<dbReference type="RefSeq" id="WP_123210281.1">
    <property type="nucleotide sequence ID" value="NZ_RJVO01000001.1"/>
</dbReference>
<keyword evidence="7" id="KW-1185">Reference proteome</keyword>
<dbReference type="SUPFAM" id="SSF56519">
    <property type="entry name" value="Penicillin binding protein dimerisation domain"/>
    <property type="match status" value="1"/>
</dbReference>
<feature type="domain" description="Penicillin-binding protein dimerisation" evidence="5">
    <location>
        <begin position="68"/>
        <end position="215"/>
    </location>
</feature>
<dbReference type="PANTHER" id="PTHR30627:SF1">
    <property type="entry name" value="PEPTIDOGLYCAN D,D-TRANSPEPTIDASE FTSI"/>
    <property type="match status" value="1"/>
</dbReference>
<dbReference type="InterPro" id="IPR050515">
    <property type="entry name" value="Beta-lactam/transpept"/>
</dbReference>
<gene>
    <name evidence="6" type="ORF">ED208_02590</name>
</gene>
<protein>
    <submittedName>
        <fullName evidence="6">Penicillin-binding protein 2</fullName>
    </submittedName>
</protein>
<dbReference type="InParanoid" id="A0A3N0VKY6"/>
<comment type="caution">
    <text evidence="6">The sequence shown here is derived from an EMBL/GenBank/DDBJ whole genome shotgun (WGS) entry which is preliminary data.</text>
</comment>
<dbReference type="PANTHER" id="PTHR30627">
    <property type="entry name" value="PEPTIDOGLYCAN D,D-TRANSPEPTIDASE"/>
    <property type="match status" value="1"/>
</dbReference>
<evidence type="ECO:0000313" key="7">
    <source>
        <dbReference type="Proteomes" id="UP000282106"/>
    </source>
</evidence>
<dbReference type="Gene3D" id="3.30.450.330">
    <property type="match status" value="1"/>
</dbReference>
<reference evidence="6 7" key="1">
    <citation type="submission" date="2018-10" db="EMBL/GenBank/DDBJ databases">
        <authorList>
            <person name="Chen W.-M."/>
        </authorList>
    </citation>
    <scope>NUCLEOTIDE SEQUENCE [LARGE SCALE GENOMIC DNA]</scope>
    <source>
        <strain evidence="6 7">THS-13</strain>
    </source>
</reference>
<evidence type="ECO:0000256" key="2">
    <source>
        <dbReference type="ARBA" id="ARBA00022645"/>
    </source>
</evidence>